<comment type="caution">
    <text evidence="1">The sequence shown here is derived from an EMBL/GenBank/DDBJ whole genome shotgun (WGS) entry which is preliminary data.</text>
</comment>
<sequence>MADYRKKLTLIDSSASRVMVLQCNKSERKSFVKHYQDDGTTSWAKETVVGWHPDKTTKILHIAVQSEQVYEVFGQPNISGLYAFYSDPKGKVWYCPISQEERAVLKEAKRKGKTFRDALVELSKRVF</sequence>
<dbReference type="EMBL" id="JPUO02000208">
    <property type="protein sequence ID" value="OQP74751.1"/>
    <property type="molecule type" value="Genomic_DNA"/>
</dbReference>
<name>A0A1V9GVR8_9XANT</name>
<protein>
    <submittedName>
        <fullName evidence="1">Uncharacterized protein</fullName>
    </submittedName>
</protein>
<evidence type="ECO:0000313" key="2">
    <source>
        <dbReference type="Proteomes" id="UP000050343"/>
    </source>
</evidence>
<reference evidence="1 2" key="1">
    <citation type="journal article" date="2016" name="Plant Pathol.">
        <title>Genetic characterization of strains named as Xanthomonas axonopodis pv. dieffenbachiae leads to a taxonomic revision of the X. axonopodis species complex.</title>
        <authorList>
            <person name="Constantin E.C."/>
            <person name="Cleenwerck I."/>
            <person name="Maes M."/>
            <person name="Baeyen S."/>
            <person name="Van Malderghem C."/>
            <person name="De Vos P."/>
            <person name="Cottyn B."/>
        </authorList>
    </citation>
    <scope>NUCLEOTIDE SEQUENCE [LARGE SCALE GENOMIC DNA]</scope>
    <source>
        <strain evidence="2">LMG9055</strain>
    </source>
</reference>
<evidence type="ECO:0000313" key="1">
    <source>
        <dbReference type="EMBL" id="OQP74751.1"/>
    </source>
</evidence>
<reference evidence="1 2" key="2">
    <citation type="journal article" date="2017" name="Plant Pathol.">
        <title>Pathogenicity and virulence gene content of Xanthomonas strains infecting Araceae, formerly known as Xanthomonas axonopodis pv. dieffenbachiae.</title>
        <authorList>
            <person name="Constantin E.C."/>
            <person name="Haegeman A."/>
            <person name="Van Vaerenbergh J."/>
            <person name="Baeyen S."/>
            <person name="Van Malderghem C."/>
            <person name="Maes M."/>
            <person name="Cottyn B."/>
        </authorList>
    </citation>
    <scope>NUCLEOTIDE SEQUENCE [LARGE SCALE GENOMIC DNA]</scope>
    <source>
        <strain evidence="2">LMG9055</strain>
    </source>
</reference>
<dbReference type="Proteomes" id="UP000050343">
    <property type="component" value="Unassembled WGS sequence"/>
</dbReference>
<gene>
    <name evidence="1" type="ORF">IA54_012080</name>
</gene>
<organism evidence="1 2">
    <name type="scientific">Xanthomonas phaseoli pv. syngonii LMG 9055</name>
    <dbReference type="NCBI Taxonomy" id="1437878"/>
    <lineage>
        <taxon>Bacteria</taxon>
        <taxon>Pseudomonadati</taxon>
        <taxon>Pseudomonadota</taxon>
        <taxon>Gammaproteobacteria</taxon>
        <taxon>Lysobacterales</taxon>
        <taxon>Lysobacteraceae</taxon>
        <taxon>Xanthomonas</taxon>
    </lineage>
</organism>
<dbReference type="AlphaFoldDB" id="A0A1V9GVR8"/>
<proteinExistence type="predicted"/>
<accession>A0A1V9GVR8</accession>